<dbReference type="Pfam" id="PF00046">
    <property type="entry name" value="Homeodomain"/>
    <property type="match status" value="1"/>
</dbReference>
<dbReference type="SUPFAM" id="SSF46689">
    <property type="entry name" value="Homeodomain-like"/>
    <property type="match status" value="1"/>
</dbReference>
<evidence type="ECO:0000259" key="9">
    <source>
        <dbReference type="PROSITE" id="PS50071"/>
    </source>
</evidence>
<dbReference type="SMART" id="SM00389">
    <property type="entry name" value="HOX"/>
    <property type="match status" value="1"/>
</dbReference>
<organism evidence="10 11">
    <name type="scientific">Intoshia linei</name>
    <dbReference type="NCBI Taxonomy" id="1819745"/>
    <lineage>
        <taxon>Eukaryota</taxon>
        <taxon>Metazoa</taxon>
        <taxon>Spiralia</taxon>
        <taxon>Lophotrochozoa</taxon>
        <taxon>Mesozoa</taxon>
        <taxon>Orthonectida</taxon>
        <taxon>Rhopaluridae</taxon>
        <taxon>Intoshia</taxon>
    </lineage>
</organism>
<dbReference type="InterPro" id="IPR017970">
    <property type="entry name" value="Homeobox_CS"/>
</dbReference>
<evidence type="ECO:0000256" key="4">
    <source>
        <dbReference type="ARBA" id="ARBA00023155"/>
    </source>
</evidence>
<dbReference type="GO" id="GO:0048598">
    <property type="term" value="P:embryonic morphogenesis"/>
    <property type="evidence" value="ECO:0007669"/>
    <property type="project" value="TreeGrafter"/>
</dbReference>
<evidence type="ECO:0000256" key="6">
    <source>
        <dbReference type="ARBA" id="ARBA00038425"/>
    </source>
</evidence>
<keyword evidence="11" id="KW-1185">Reference proteome</keyword>
<reference evidence="10 11" key="1">
    <citation type="submission" date="2016-04" db="EMBL/GenBank/DDBJ databases">
        <title>The genome of Intoshia linei affirms orthonectids as highly simplified spiralians.</title>
        <authorList>
            <person name="Mikhailov K.V."/>
            <person name="Slusarev G.S."/>
            <person name="Nikitin M.A."/>
            <person name="Logacheva M.D."/>
            <person name="Penin A."/>
            <person name="Aleoshin V."/>
            <person name="Panchin Y.V."/>
        </authorList>
    </citation>
    <scope>NUCLEOTIDE SEQUENCE [LARGE SCALE GENOMIC DNA]</scope>
    <source>
        <strain evidence="10">Intl2013</strain>
        <tissue evidence="10">Whole animal</tissue>
    </source>
</reference>
<dbReference type="PROSITE" id="PS00027">
    <property type="entry name" value="HOMEOBOX_1"/>
    <property type="match status" value="1"/>
</dbReference>
<dbReference type="PANTHER" id="PTHR24338:SF0">
    <property type="entry name" value="MUSCLE SEGMENTATION HOMEOBOX"/>
    <property type="match status" value="1"/>
</dbReference>
<proteinExistence type="inferred from homology"/>
<keyword evidence="5 7" id="KW-0539">Nucleus</keyword>
<sequence>MAKTKFSIEYLLDLKTEYNQQLKGSRINSDSNDSNPSTGLSEINTKYKYQQIMKKQQSQEMVNDPFSQVYQCYLDMYRQDYSKNFKPSLPIFQNLNFYNQKQVVSKNYFANTTTNKCHLRRHKTNRKPRTPFTPDQLSTLENKFLQKQYLSISERSDFSKKLELSETQVKIWFQNRRAKNKRIQESNLTNLNAPF</sequence>
<keyword evidence="2" id="KW-0217">Developmental protein</keyword>
<dbReference type="AlphaFoldDB" id="A0A177B3W2"/>
<evidence type="ECO:0000256" key="3">
    <source>
        <dbReference type="ARBA" id="ARBA00023125"/>
    </source>
</evidence>
<dbReference type="PANTHER" id="PTHR24338">
    <property type="entry name" value="HOMEOBOX PROTEIN MSX"/>
    <property type="match status" value="1"/>
</dbReference>
<dbReference type="GO" id="GO:0000977">
    <property type="term" value="F:RNA polymerase II transcription regulatory region sequence-specific DNA binding"/>
    <property type="evidence" value="ECO:0007669"/>
    <property type="project" value="TreeGrafter"/>
</dbReference>
<dbReference type="Gene3D" id="1.10.10.60">
    <property type="entry name" value="Homeodomain-like"/>
    <property type="match status" value="1"/>
</dbReference>
<evidence type="ECO:0000256" key="2">
    <source>
        <dbReference type="ARBA" id="ARBA00022473"/>
    </source>
</evidence>
<protein>
    <submittedName>
        <fullName evidence="10">Homeobox protein H17</fullName>
    </submittedName>
</protein>
<dbReference type="GO" id="GO:0005634">
    <property type="term" value="C:nucleus"/>
    <property type="evidence" value="ECO:0007669"/>
    <property type="project" value="UniProtKB-SubCell"/>
</dbReference>
<evidence type="ECO:0000256" key="1">
    <source>
        <dbReference type="ARBA" id="ARBA00004123"/>
    </source>
</evidence>
<comment type="caution">
    <text evidence="10">The sequence shown here is derived from an EMBL/GenBank/DDBJ whole genome shotgun (WGS) entry which is preliminary data.</text>
</comment>
<gene>
    <name evidence="10" type="ORF">A3Q56_03842</name>
</gene>
<dbReference type="GO" id="GO:0000981">
    <property type="term" value="F:DNA-binding transcription factor activity, RNA polymerase II-specific"/>
    <property type="evidence" value="ECO:0007669"/>
    <property type="project" value="InterPro"/>
</dbReference>
<name>A0A177B3W2_9BILA</name>
<accession>A0A177B3W2</accession>
<dbReference type="InterPro" id="IPR020479">
    <property type="entry name" value="HD_metazoa"/>
</dbReference>
<evidence type="ECO:0000313" key="10">
    <source>
        <dbReference type="EMBL" id="OAF68422.1"/>
    </source>
</evidence>
<dbReference type="OrthoDB" id="6159439at2759"/>
<comment type="subcellular location">
    <subcellularLocation>
        <location evidence="1 7 8">Nucleus</location>
    </subcellularLocation>
</comment>
<dbReference type="EMBL" id="LWCA01000448">
    <property type="protein sequence ID" value="OAF68422.1"/>
    <property type="molecule type" value="Genomic_DNA"/>
</dbReference>
<dbReference type="PROSITE" id="PS50071">
    <property type="entry name" value="HOMEOBOX_2"/>
    <property type="match status" value="1"/>
</dbReference>
<dbReference type="InterPro" id="IPR001356">
    <property type="entry name" value="HD"/>
</dbReference>
<dbReference type="CDD" id="cd00086">
    <property type="entry name" value="homeodomain"/>
    <property type="match status" value="1"/>
</dbReference>
<keyword evidence="4 7" id="KW-0371">Homeobox</keyword>
<evidence type="ECO:0000256" key="7">
    <source>
        <dbReference type="PROSITE-ProRule" id="PRU00108"/>
    </source>
</evidence>
<evidence type="ECO:0000256" key="5">
    <source>
        <dbReference type="ARBA" id="ARBA00023242"/>
    </source>
</evidence>
<feature type="DNA-binding region" description="Homeobox" evidence="7">
    <location>
        <begin position="125"/>
        <end position="184"/>
    </location>
</feature>
<comment type="similarity">
    <text evidence="6">Belongs to the Msh homeobox family.</text>
</comment>
<evidence type="ECO:0000313" key="11">
    <source>
        <dbReference type="Proteomes" id="UP000078046"/>
    </source>
</evidence>
<dbReference type="InterPro" id="IPR050674">
    <property type="entry name" value="Msh_Homeobox_Regulators"/>
</dbReference>
<keyword evidence="3 7" id="KW-0238">DNA-binding</keyword>
<dbReference type="Proteomes" id="UP000078046">
    <property type="component" value="Unassembled WGS sequence"/>
</dbReference>
<feature type="domain" description="Homeobox" evidence="9">
    <location>
        <begin position="123"/>
        <end position="183"/>
    </location>
</feature>
<dbReference type="PRINTS" id="PR00024">
    <property type="entry name" value="HOMEOBOX"/>
</dbReference>
<dbReference type="InterPro" id="IPR009057">
    <property type="entry name" value="Homeodomain-like_sf"/>
</dbReference>
<evidence type="ECO:0000256" key="8">
    <source>
        <dbReference type="RuleBase" id="RU000682"/>
    </source>
</evidence>